<keyword evidence="2" id="KW-1185">Reference proteome</keyword>
<reference evidence="1 2" key="1">
    <citation type="journal article" date="2014" name="BMC Genomics">
        <title>Comparative genome sequencing reveals chemotype-specific gene clusters in the toxigenic black mold Stachybotrys.</title>
        <authorList>
            <person name="Semeiks J."/>
            <person name="Borek D."/>
            <person name="Otwinowski Z."/>
            <person name="Grishin N.V."/>
        </authorList>
    </citation>
    <scope>NUCLEOTIDE SEQUENCE [LARGE SCALE GENOMIC DNA]</scope>
    <source>
        <strain evidence="2">CBS 109288 / IBT 7711</strain>
    </source>
</reference>
<dbReference type="EMBL" id="KL648534">
    <property type="protein sequence ID" value="KEY69304.1"/>
    <property type="molecule type" value="Genomic_DNA"/>
</dbReference>
<protein>
    <recommendedName>
        <fullName evidence="3">Aminoglycoside phosphotransferase domain-containing protein</fullName>
    </recommendedName>
</protein>
<accession>A0A084AVH5</accession>
<dbReference type="Proteomes" id="UP000028045">
    <property type="component" value="Unassembled WGS sequence"/>
</dbReference>
<organism evidence="1 2">
    <name type="scientific">Stachybotrys chartarum (strain CBS 109288 / IBT 7711)</name>
    <name type="common">Toxic black mold</name>
    <name type="synonym">Stilbospora chartarum</name>
    <dbReference type="NCBI Taxonomy" id="1280523"/>
    <lineage>
        <taxon>Eukaryota</taxon>
        <taxon>Fungi</taxon>
        <taxon>Dikarya</taxon>
        <taxon>Ascomycota</taxon>
        <taxon>Pezizomycotina</taxon>
        <taxon>Sordariomycetes</taxon>
        <taxon>Hypocreomycetidae</taxon>
        <taxon>Hypocreales</taxon>
        <taxon>Stachybotryaceae</taxon>
        <taxon>Stachybotrys</taxon>
    </lineage>
</organism>
<dbReference type="HOGENOM" id="CLU_1134193_0_0_1"/>
<proteinExistence type="predicted"/>
<name>A0A084AVH5_STACB</name>
<evidence type="ECO:0000313" key="2">
    <source>
        <dbReference type="Proteomes" id="UP000028045"/>
    </source>
</evidence>
<gene>
    <name evidence="1" type="ORF">S7711_01754</name>
</gene>
<evidence type="ECO:0008006" key="3">
    <source>
        <dbReference type="Google" id="ProtNLM"/>
    </source>
</evidence>
<evidence type="ECO:0000313" key="1">
    <source>
        <dbReference type="EMBL" id="KEY69304.1"/>
    </source>
</evidence>
<dbReference type="OrthoDB" id="4922793at2759"/>
<dbReference type="AlphaFoldDB" id="A0A084AVH5"/>
<sequence length="245" mass="27699">MSSQQQDSFIEEEDLPTRAIETYQYLVPTYIAELSVQGCLHEWTNRIELSALEEYDRAQLLREVARFFAMAFVASQDEKLETSKALEGSVSQAIEAVSDFLSPSIITQLNTTGGLLFSSKYPQVLVPRDPMQGIVVSEATNRIVGISDWEDVAVQPFGMGLDCLYWLTGYVQSIWGWQPYGCRGRLLDAFWEEFWQAAGIEEILPGRRGNFREVAEIAAKVGLLARCDLDADDFVKFTLREMLTE</sequence>